<dbReference type="EMBL" id="MPIN01000035">
    <property type="protein sequence ID" value="OJH33507.1"/>
    <property type="molecule type" value="Genomic_DNA"/>
</dbReference>
<dbReference type="SUPFAM" id="SSF46689">
    <property type="entry name" value="Homeodomain-like"/>
    <property type="match status" value="1"/>
</dbReference>
<dbReference type="PANTHER" id="PTHR30055:SF234">
    <property type="entry name" value="HTH-TYPE TRANSCRIPTIONAL REGULATOR BETI"/>
    <property type="match status" value="1"/>
</dbReference>
<dbReference type="InterPro" id="IPR009057">
    <property type="entry name" value="Homeodomain-like_sf"/>
</dbReference>
<keyword evidence="2 4" id="KW-0238">DNA-binding</keyword>
<dbReference type="Gene3D" id="1.10.357.10">
    <property type="entry name" value="Tetracycline Repressor, domain 2"/>
    <property type="match status" value="1"/>
</dbReference>
<evidence type="ECO:0000256" key="2">
    <source>
        <dbReference type="ARBA" id="ARBA00023125"/>
    </source>
</evidence>
<dbReference type="GO" id="GO:0003700">
    <property type="term" value="F:DNA-binding transcription factor activity"/>
    <property type="evidence" value="ECO:0007669"/>
    <property type="project" value="TreeGrafter"/>
</dbReference>
<dbReference type="GO" id="GO:0000976">
    <property type="term" value="F:transcription cis-regulatory region binding"/>
    <property type="evidence" value="ECO:0007669"/>
    <property type="project" value="TreeGrafter"/>
</dbReference>
<evidence type="ECO:0000256" key="1">
    <source>
        <dbReference type="ARBA" id="ARBA00023015"/>
    </source>
</evidence>
<name>A0A1L9AU10_9BACT</name>
<dbReference type="PROSITE" id="PS50977">
    <property type="entry name" value="HTH_TETR_2"/>
    <property type="match status" value="1"/>
</dbReference>
<keyword evidence="7" id="KW-1185">Reference proteome</keyword>
<feature type="domain" description="HTH tetR-type" evidence="5">
    <location>
        <begin position="15"/>
        <end position="74"/>
    </location>
</feature>
<dbReference type="PRINTS" id="PR00455">
    <property type="entry name" value="HTHTETR"/>
</dbReference>
<evidence type="ECO:0000259" key="5">
    <source>
        <dbReference type="PROSITE" id="PS50977"/>
    </source>
</evidence>
<feature type="DNA-binding region" description="H-T-H motif" evidence="4">
    <location>
        <begin position="37"/>
        <end position="56"/>
    </location>
</feature>
<organism evidence="6 7">
    <name type="scientific">Cystobacter ferrugineus</name>
    <dbReference type="NCBI Taxonomy" id="83449"/>
    <lineage>
        <taxon>Bacteria</taxon>
        <taxon>Pseudomonadati</taxon>
        <taxon>Myxococcota</taxon>
        <taxon>Myxococcia</taxon>
        <taxon>Myxococcales</taxon>
        <taxon>Cystobacterineae</taxon>
        <taxon>Archangiaceae</taxon>
        <taxon>Cystobacter</taxon>
    </lineage>
</organism>
<dbReference type="Pfam" id="PF00440">
    <property type="entry name" value="TetR_N"/>
    <property type="match status" value="1"/>
</dbReference>
<reference evidence="7" key="1">
    <citation type="submission" date="2016-11" db="EMBL/GenBank/DDBJ databases">
        <authorList>
            <person name="Shukria A."/>
            <person name="Stevens D.C."/>
        </authorList>
    </citation>
    <scope>NUCLEOTIDE SEQUENCE [LARGE SCALE GENOMIC DNA]</scope>
    <source>
        <strain evidence="7">Cbfe23</strain>
    </source>
</reference>
<reference evidence="6 7" key="2">
    <citation type="submission" date="2016-12" db="EMBL/GenBank/DDBJ databases">
        <title>Draft Genome Sequence of Cystobacter ferrugineus Strain Cbfe23.</title>
        <authorList>
            <person name="Akbar S."/>
            <person name="Dowd S.E."/>
            <person name="Stevens D.C."/>
        </authorList>
    </citation>
    <scope>NUCLEOTIDE SEQUENCE [LARGE SCALE GENOMIC DNA]</scope>
    <source>
        <strain evidence="6 7">Cbfe23</strain>
    </source>
</reference>
<dbReference type="PANTHER" id="PTHR30055">
    <property type="entry name" value="HTH-TYPE TRANSCRIPTIONAL REGULATOR RUTR"/>
    <property type="match status" value="1"/>
</dbReference>
<dbReference type="RefSeq" id="WP_071905466.1">
    <property type="nucleotide sequence ID" value="NZ_MPIN01000035.1"/>
</dbReference>
<gene>
    <name evidence="6" type="ORF">BON30_48325</name>
</gene>
<dbReference type="InterPro" id="IPR036271">
    <property type="entry name" value="Tet_transcr_reg_TetR-rel_C_sf"/>
</dbReference>
<evidence type="ECO:0000256" key="4">
    <source>
        <dbReference type="PROSITE-ProRule" id="PRU00335"/>
    </source>
</evidence>
<dbReference type="SUPFAM" id="SSF48498">
    <property type="entry name" value="Tetracyclin repressor-like, C-terminal domain"/>
    <property type="match status" value="1"/>
</dbReference>
<dbReference type="InterPro" id="IPR001647">
    <property type="entry name" value="HTH_TetR"/>
</dbReference>
<evidence type="ECO:0000256" key="3">
    <source>
        <dbReference type="ARBA" id="ARBA00023163"/>
    </source>
</evidence>
<proteinExistence type="predicted"/>
<protein>
    <submittedName>
        <fullName evidence="6">TetR family transcriptional regulator</fullName>
    </submittedName>
</protein>
<dbReference type="InterPro" id="IPR050109">
    <property type="entry name" value="HTH-type_TetR-like_transc_reg"/>
</dbReference>
<dbReference type="Pfam" id="PF21597">
    <property type="entry name" value="TetR_C_43"/>
    <property type="match status" value="1"/>
</dbReference>
<dbReference type="OrthoDB" id="5293556at2"/>
<sequence length="185" mass="20169">MEKRPEERPLRADAARNRARLLTAAHEVFSERGADASFEDIARHAKVGIGTLYRHFPSREALLAASCDERLLELARASQSREGEEGDAAEALASYIEQLVTSAGLYRGLATSIGVVLRSGTPGCHATMHEGERLLARAKRERVIKRDVLLADVVCIVTAVALAATGDPARIRRLIAMFFDGMRCA</sequence>
<comment type="caution">
    <text evidence="6">The sequence shown here is derived from an EMBL/GenBank/DDBJ whole genome shotgun (WGS) entry which is preliminary data.</text>
</comment>
<dbReference type="InterPro" id="IPR049445">
    <property type="entry name" value="TetR_SbtR-like_C"/>
</dbReference>
<keyword evidence="3" id="KW-0804">Transcription</keyword>
<accession>A0A1L9AU10</accession>
<dbReference type="AlphaFoldDB" id="A0A1L9AU10"/>
<dbReference type="Proteomes" id="UP000182229">
    <property type="component" value="Unassembled WGS sequence"/>
</dbReference>
<evidence type="ECO:0000313" key="6">
    <source>
        <dbReference type="EMBL" id="OJH33507.1"/>
    </source>
</evidence>
<dbReference type="STRING" id="83449.BON30_48325"/>
<keyword evidence="1" id="KW-0805">Transcription regulation</keyword>
<evidence type="ECO:0000313" key="7">
    <source>
        <dbReference type="Proteomes" id="UP000182229"/>
    </source>
</evidence>